<reference evidence="8" key="1">
    <citation type="journal article" date="2020" name="mSystems">
        <title>Genome- and Community-Level Interaction Insights into Carbon Utilization and Element Cycling Functions of Hydrothermarchaeota in Hydrothermal Sediment.</title>
        <authorList>
            <person name="Zhou Z."/>
            <person name="Liu Y."/>
            <person name="Xu W."/>
            <person name="Pan J."/>
            <person name="Luo Z.H."/>
            <person name="Li M."/>
        </authorList>
    </citation>
    <scope>NUCLEOTIDE SEQUENCE [LARGE SCALE GENOMIC DNA]</scope>
    <source>
        <strain evidence="8">HyVt-503</strain>
    </source>
</reference>
<dbReference type="InterPro" id="IPR036188">
    <property type="entry name" value="FAD/NAD-bd_sf"/>
</dbReference>
<evidence type="ECO:0000256" key="6">
    <source>
        <dbReference type="ARBA" id="ARBA00023284"/>
    </source>
</evidence>
<dbReference type="Pfam" id="PF07992">
    <property type="entry name" value="Pyr_redox_2"/>
    <property type="match status" value="1"/>
</dbReference>
<dbReference type="GO" id="GO:0016668">
    <property type="term" value="F:oxidoreductase activity, acting on a sulfur group of donors, NAD(P) as acceptor"/>
    <property type="evidence" value="ECO:0007669"/>
    <property type="project" value="UniProtKB-ARBA"/>
</dbReference>
<dbReference type="InterPro" id="IPR008255">
    <property type="entry name" value="Pyr_nucl-diS_OxRdtase_2_AS"/>
</dbReference>
<accession>A0A7V2SVF6</accession>
<evidence type="ECO:0000256" key="5">
    <source>
        <dbReference type="ARBA" id="ARBA00023157"/>
    </source>
</evidence>
<name>A0A7V2SVF6_9BACT</name>
<evidence type="ECO:0000256" key="3">
    <source>
        <dbReference type="ARBA" id="ARBA00022827"/>
    </source>
</evidence>
<dbReference type="Gene3D" id="3.50.50.60">
    <property type="entry name" value="FAD/NAD(P)-binding domain"/>
    <property type="match status" value="2"/>
</dbReference>
<evidence type="ECO:0000259" key="7">
    <source>
        <dbReference type="Pfam" id="PF07992"/>
    </source>
</evidence>
<keyword evidence="5" id="KW-1015">Disulfide bond</keyword>
<comment type="similarity">
    <text evidence="1">Belongs to the class-II pyridine nucleotide-disulfide oxidoreductase family.</text>
</comment>
<feature type="non-terminal residue" evidence="8">
    <location>
        <position position="167"/>
    </location>
</feature>
<gene>
    <name evidence="8" type="ORF">ENJ63_01470</name>
</gene>
<dbReference type="PRINTS" id="PR00469">
    <property type="entry name" value="PNDRDTASEII"/>
</dbReference>
<evidence type="ECO:0000313" key="8">
    <source>
        <dbReference type="EMBL" id="HFC46531.1"/>
    </source>
</evidence>
<keyword evidence="6" id="KW-0676">Redox-active center</keyword>
<dbReference type="SUPFAM" id="SSF51971">
    <property type="entry name" value="Nucleotide-binding domain"/>
    <property type="match status" value="1"/>
</dbReference>
<dbReference type="PANTHER" id="PTHR48105">
    <property type="entry name" value="THIOREDOXIN REDUCTASE 1-RELATED-RELATED"/>
    <property type="match status" value="1"/>
</dbReference>
<evidence type="ECO:0000256" key="4">
    <source>
        <dbReference type="ARBA" id="ARBA00023002"/>
    </source>
</evidence>
<dbReference type="InterPro" id="IPR023753">
    <property type="entry name" value="FAD/NAD-binding_dom"/>
</dbReference>
<dbReference type="Proteomes" id="UP000885797">
    <property type="component" value="Unassembled WGS sequence"/>
</dbReference>
<organism evidence="8">
    <name type="scientific">Dissulfuribacter thermophilus</name>
    <dbReference type="NCBI Taxonomy" id="1156395"/>
    <lineage>
        <taxon>Bacteria</taxon>
        <taxon>Pseudomonadati</taxon>
        <taxon>Thermodesulfobacteriota</taxon>
        <taxon>Dissulfuribacteria</taxon>
        <taxon>Dissulfuribacterales</taxon>
        <taxon>Dissulfuribacteraceae</taxon>
        <taxon>Dissulfuribacter</taxon>
    </lineage>
</organism>
<dbReference type="EMBL" id="DRND01000124">
    <property type="protein sequence ID" value="HFC46531.1"/>
    <property type="molecule type" value="Genomic_DNA"/>
</dbReference>
<evidence type="ECO:0000256" key="2">
    <source>
        <dbReference type="ARBA" id="ARBA00022630"/>
    </source>
</evidence>
<dbReference type="InterPro" id="IPR050097">
    <property type="entry name" value="Ferredoxin-NADP_redctase_2"/>
</dbReference>
<dbReference type="AlphaFoldDB" id="A0A7V2SVF6"/>
<evidence type="ECO:0000256" key="1">
    <source>
        <dbReference type="ARBA" id="ARBA00009333"/>
    </source>
</evidence>
<protein>
    <submittedName>
        <fullName evidence="8">FAD-binding protein</fullName>
    </submittedName>
</protein>
<keyword evidence="2" id="KW-0285">Flavoprotein</keyword>
<feature type="domain" description="FAD/NAD(P)-binding" evidence="7">
    <location>
        <begin position="8"/>
        <end position="166"/>
    </location>
</feature>
<proteinExistence type="inferred from homology"/>
<keyword evidence="4" id="KW-0560">Oxidoreductase</keyword>
<dbReference type="PROSITE" id="PS00573">
    <property type="entry name" value="PYRIDINE_REDOX_2"/>
    <property type="match status" value="1"/>
</dbReference>
<comment type="caution">
    <text evidence="8">The sequence shown here is derived from an EMBL/GenBank/DDBJ whole genome shotgun (WGS) entry which is preliminary data.</text>
</comment>
<dbReference type="PRINTS" id="PR00368">
    <property type="entry name" value="FADPNR"/>
</dbReference>
<sequence length="167" mass="17712">MGTREFHECVIIGAGPAGLGAALYASRAGIEACVLEKLSPGGQVLTTDWVDNYLGFEQGVAGYELIEHMKAHADRFGARFLSKEVSTIRGDLNQGFDLHLATNEIINTRAVIVATGARPKQLNCPGEQELTGKGVSYCATCDGPFFKDMDIAVVGGGDSACQEALFL</sequence>
<keyword evidence="3" id="KW-0274">FAD</keyword>